<evidence type="ECO:0000313" key="4">
    <source>
        <dbReference type="Proteomes" id="UP000245068"/>
    </source>
</evidence>
<comment type="caution">
    <text evidence="2">The sequence shown here is derived from an EMBL/GenBank/DDBJ whole genome shotgun (WGS) entry which is preliminary data.</text>
</comment>
<protein>
    <recommendedName>
        <fullName evidence="1">HicB-like antitoxin of toxin-antitoxin system domain-containing protein</fullName>
    </recommendedName>
</protein>
<reference evidence="4 5" key="1">
    <citation type="submission" date="2018-04" db="EMBL/GenBank/DDBJ databases">
        <title>Serotype diversity and antimicrobial resistance among Salmonella enterica isolated from patients at an equine referral hospital.</title>
        <authorList>
            <person name="Leon I.M."/>
            <person name="Lawhon S.D."/>
            <person name="Norman K.N."/>
            <person name="Threadgill D.S."/>
            <person name="Ohta N."/>
            <person name="Vinasco J."/>
            <person name="Scott H.M."/>
        </authorList>
    </citation>
    <scope>NUCLEOTIDE SEQUENCE [LARGE SCALE GENOMIC DNA]</scope>
    <source>
        <strain evidence="3 4">159</strain>
        <strain evidence="2 5">230</strain>
    </source>
</reference>
<name>A0A2T8WKU8_SALET</name>
<evidence type="ECO:0000259" key="1">
    <source>
        <dbReference type="Pfam" id="PF15970"/>
    </source>
</evidence>
<dbReference type="InterPro" id="IPR031807">
    <property type="entry name" value="HicB-like"/>
</dbReference>
<evidence type="ECO:0000313" key="5">
    <source>
        <dbReference type="Proteomes" id="UP000245551"/>
    </source>
</evidence>
<feature type="domain" description="HicB-like antitoxin of toxin-antitoxin system" evidence="1">
    <location>
        <begin position="11"/>
        <end position="82"/>
    </location>
</feature>
<organism evidence="2 5">
    <name type="scientific">Salmonella enterica subsp. enterica serovar Gaminara</name>
    <dbReference type="NCBI Taxonomy" id="913070"/>
    <lineage>
        <taxon>Bacteria</taxon>
        <taxon>Pseudomonadati</taxon>
        <taxon>Pseudomonadota</taxon>
        <taxon>Gammaproteobacteria</taxon>
        <taxon>Enterobacterales</taxon>
        <taxon>Enterobacteriaceae</taxon>
        <taxon>Salmonella</taxon>
    </lineage>
</organism>
<dbReference type="AlphaFoldDB" id="A0A2T8WKU8"/>
<accession>A0A2T8WKU8</accession>
<proteinExistence type="predicted"/>
<evidence type="ECO:0000313" key="3">
    <source>
        <dbReference type="EMBL" id="PVM62585.1"/>
    </source>
</evidence>
<dbReference type="Pfam" id="PF15970">
    <property type="entry name" value="HicB-like_2"/>
    <property type="match status" value="1"/>
</dbReference>
<gene>
    <name evidence="3" type="ORF">C4784_27545</name>
    <name evidence="2" type="ORF">C4855_27935</name>
</gene>
<dbReference type="Proteomes" id="UP000245068">
    <property type="component" value="Unassembled WGS sequence"/>
</dbReference>
<evidence type="ECO:0000313" key="2">
    <source>
        <dbReference type="EMBL" id="PVJ39048.1"/>
    </source>
</evidence>
<dbReference type="RefSeq" id="WP_058645148.1">
    <property type="nucleotide sequence ID" value="NZ_MZGD01000062.1"/>
</dbReference>
<dbReference type="EMBL" id="QDOO01000067">
    <property type="protein sequence ID" value="PVM62585.1"/>
    <property type="molecule type" value="Genomic_DNA"/>
</dbReference>
<dbReference type="Proteomes" id="UP000245551">
    <property type="component" value="Unassembled WGS sequence"/>
</dbReference>
<dbReference type="EMBL" id="QDLV01000104">
    <property type="protein sequence ID" value="PVJ39048.1"/>
    <property type="molecule type" value="Genomic_DNA"/>
</dbReference>
<sequence>MFNYAVKPEYDPATESWVVTCRDLPLFNSVSFSIDDALLEAVDGAIVALSIEIDARRPVPIASQPEEGEYVIHLPVLVVMKAALHNAMISTGTRKSDLARTMGMKGPQIDRLLDVCHSSKVETVELALQQLNRTVQISVDNVAV</sequence>